<dbReference type="InterPro" id="IPR052165">
    <property type="entry name" value="Membrane_assoc_protease"/>
</dbReference>
<keyword evidence="2 6" id="KW-0812">Transmembrane</keyword>
<dbReference type="Pfam" id="PF25145">
    <property type="entry name" value="NfeD1b_N"/>
    <property type="match status" value="1"/>
</dbReference>
<evidence type="ECO:0000259" key="7">
    <source>
        <dbReference type="Pfam" id="PF01957"/>
    </source>
</evidence>
<feature type="transmembrane region" description="Helical" evidence="6">
    <location>
        <begin position="345"/>
        <end position="361"/>
    </location>
</feature>
<dbReference type="SUPFAM" id="SSF141322">
    <property type="entry name" value="NfeD domain-like"/>
    <property type="match status" value="1"/>
</dbReference>
<dbReference type="SUPFAM" id="SSF52096">
    <property type="entry name" value="ClpP/crotonase"/>
    <property type="match status" value="1"/>
</dbReference>
<dbReference type="Proteomes" id="UP000178187">
    <property type="component" value="Unassembled WGS sequence"/>
</dbReference>
<evidence type="ECO:0000256" key="6">
    <source>
        <dbReference type="SAM" id="Phobius"/>
    </source>
</evidence>
<evidence type="ECO:0000259" key="8">
    <source>
        <dbReference type="Pfam" id="PF24961"/>
    </source>
</evidence>
<feature type="transmembrane region" description="Helical" evidence="6">
    <location>
        <begin position="368"/>
        <end position="387"/>
    </location>
</feature>
<evidence type="ECO:0000256" key="2">
    <source>
        <dbReference type="ARBA" id="ARBA00022692"/>
    </source>
</evidence>
<feature type="transmembrane region" description="Helical" evidence="6">
    <location>
        <begin position="321"/>
        <end position="339"/>
    </location>
</feature>
<reference evidence="10 11" key="1">
    <citation type="journal article" date="2016" name="Nat. Commun.">
        <title>Thousands of microbial genomes shed light on interconnected biogeochemical processes in an aquifer system.</title>
        <authorList>
            <person name="Anantharaman K."/>
            <person name="Brown C.T."/>
            <person name="Hug L.A."/>
            <person name="Sharon I."/>
            <person name="Castelle C.J."/>
            <person name="Probst A.J."/>
            <person name="Thomas B.C."/>
            <person name="Singh A."/>
            <person name="Wilkins M.J."/>
            <person name="Karaoz U."/>
            <person name="Brodie E.L."/>
            <person name="Williams K.H."/>
            <person name="Hubbard S.S."/>
            <person name="Banfield J.F."/>
        </authorList>
    </citation>
    <scope>NUCLEOTIDE SEQUENCE [LARGE SCALE GENOMIC DNA]</scope>
</reference>
<dbReference type="InterPro" id="IPR012340">
    <property type="entry name" value="NA-bd_OB-fold"/>
</dbReference>
<evidence type="ECO:0000256" key="3">
    <source>
        <dbReference type="ARBA" id="ARBA00022989"/>
    </source>
</evidence>
<dbReference type="Gene3D" id="2.40.50.140">
    <property type="entry name" value="Nucleic acid-binding proteins"/>
    <property type="match status" value="1"/>
</dbReference>
<feature type="transmembrane region" description="Helical" evidence="6">
    <location>
        <begin position="294"/>
        <end position="314"/>
    </location>
</feature>
<evidence type="ECO:0000313" key="11">
    <source>
        <dbReference type="Proteomes" id="UP000178187"/>
    </source>
</evidence>
<organism evidence="10 11">
    <name type="scientific">Candidatus Danuiimicrobium aquiferis</name>
    <dbReference type="NCBI Taxonomy" id="1801832"/>
    <lineage>
        <taxon>Bacteria</taxon>
        <taxon>Pseudomonadati</taxon>
        <taxon>Candidatus Omnitrophota</taxon>
        <taxon>Candidatus Danuiimicrobium</taxon>
    </lineage>
</organism>
<dbReference type="PANTHER" id="PTHR33507">
    <property type="entry name" value="INNER MEMBRANE PROTEIN YBBJ"/>
    <property type="match status" value="1"/>
</dbReference>
<protein>
    <submittedName>
        <fullName evidence="10">Uncharacterized protein</fullName>
    </submittedName>
</protein>
<dbReference type="Gene3D" id="3.90.226.10">
    <property type="entry name" value="2-enoyl-CoA Hydratase, Chain A, domain 1"/>
    <property type="match status" value="1"/>
</dbReference>
<dbReference type="PANTHER" id="PTHR33507:SF4">
    <property type="entry name" value="NODULATION COMPETITIVENESS PROTEIN NFED"/>
    <property type="match status" value="1"/>
</dbReference>
<dbReference type="AlphaFoldDB" id="A0A1G1KX64"/>
<dbReference type="EMBL" id="MHFR01000042">
    <property type="protein sequence ID" value="OGW97455.1"/>
    <property type="molecule type" value="Genomic_DNA"/>
</dbReference>
<evidence type="ECO:0000313" key="10">
    <source>
        <dbReference type="EMBL" id="OGW97455.1"/>
    </source>
</evidence>
<sequence>MKYRYKPDSFFVALIAHFLFYGFILLTSQPCFSAETGQVNVIALDDATINPVTAAYITKAIDRAAEDRSECLIIKLDTPGGLVTSTREIVKKMMSSTIPVVVYVAPSGARAGSAGVFITYASHVAAMAPSTNIGAAHPVEVGGGGDRTRNVWDAVRDLLDLYSKKLSKEFGGKQIPQGETKESEASPPAGEASNQDILSGKILNDTLAFIKAIAVERNRNVEWAVKAVRESASITETEAKQTGVIEIIAKEEQDLLTQLDGRVVKVAGQEKILKTLNVVVKEIPMSLSERILNVLAHPNIAYIFMMLGFYGLLFEVTHPGTGIPGILGTIFIVIAFFSMQMLPTNYAGLALIILAIVLFIADVKVPGFGFFTLAGLVSLVLGSLLLFQSQDEVMRLSMSIVMSFAIATAMITTALVRLVFLSHRRKIKSGKEAMIGEMGEAFSDFKPNGEGKVFIVGEIWDAVSKDELRKGDKVKILKVKGLMLEVEKVK</sequence>
<feature type="transmembrane region" description="Helical" evidence="6">
    <location>
        <begin position="399"/>
        <end position="420"/>
    </location>
</feature>
<dbReference type="CDD" id="cd07020">
    <property type="entry name" value="Clp_protease_NfeD_1"/>
    <property type="match status" value="1"/>
</dbReference>
<dbReference type="InterPro" id="IPR002810">
    <property type="entry name" value="NfeD-like_C"/>
</dbReference>
<keyword evidence="4 6" id="KW-0472">Membrane</keyword>
<feature type="domain" description="NfeD integral membrane" evidence="8">
    <location>
        <begin position="299"/>
        <end position="414"/>
    </location>
</feature>
<dbReference type="Pfam" id="PF24961">
    <property type="entry name" value="NfeD_membrane"/>
    <property type="match status" value="1"/>
</dbReference>
<dbReference type="InterPro" id="IPR056739">
    <property type="entry name" value="NfeD_membrane"/>
</dbReference>
<gene>
    <name evidence="10" type="ORF">A3G33_09710</name>
</gene>
<proteinExistence type="predicted"/>
<name>A0A1G1KX64_9BACT</name>
<dbReference type="InterPro" id="IPR029045">
    <property type="entry name" value="ClpP/crotonase-like_dom_sf"/>
</dbReference>
<feature type="domain" description="NfeD-like C-terminal" evidence="7">
    <location>
        <begin position="432"/>
        <end position="488"/>
    </location>
</feature>
<accession>A0A1G1KX64</accession>
<evidence type="ECO:0000259" key="9">
    <source>
        <dbReference type="Pfam" id="PF25145"/>
    </source>
</evidence>
<comment type="subcellular location">
    <subcellularLocation>
        <location evidence="1">Membrane</location>
        <topology evidence="1">Multi-pass membrane protein</topology>
    </subcellularLocation>
</comment>
<dbReference type="Pfam" id="PF01957">
    <property type="entry name" value="NfeD"/>
    <property type="match status" value="1"/>
</dbReference>
<keyword evidence="3 6" id="KW-1133">Transmembrane helix</keyword>
<feature type="region of interest" description="Disordered" evidence="5">
    <location>
        <begin position="172"/>
        <end position="195"/>
    </location>
</feature>
<dbReference type="InterPro" id="IPR056738">
    <property type="entry name" value="NfeD1b_N"/>
</dbReference>
<evidence type="ECO:0000256" key="5">
    <source>
        <dbReference type="SAM" id="MobiDB-lite"/>
    </source>
</evidence>
<evidence type="ECO:0000256" key="1">
    <source>
        <dbReference type="ARBA" id="ARBA00004141"/>
    </source>
</evidence>
<evidence type="ECO:0000256" key="4">
    <source>
        <dbReference type="ARBA" id="ARBA00023136"/>
    </source>
</evidence>
<dbReference type="GO" id="GO:0016020">
    <property type="term" value="C:membrane"/>
    <property type="evidence" value="ECO:0007669"/>
    <property type="project" value="UniProtKB-SubCell"/>
</dbReference>
<comment type="caution">
    <text evidence="10">The sequence shown here is derived from an EMBL/GenBank/DDBJ whole genome shotgun (WGS) entry which is preliminary data.</text>
</comment>
<feature type="domain" description="NfeD1b N-terminal" evidence="9">
    <location>
        <begin position="39"/>
        <end position="152"/>
    </location>
</feature>